<evidence type="ECO:0000313" key="2">
    <source>
        <dbReference type="Proteomes" id="UP000032274"/>
    </source>
</evidence>
<reference evidence="1 2" key="1">
    <citation type="submission" date="2015-01" db="EMBL/GenBank/DDBJ databases">
        <title>Characterization of Swiss Staphylococcus aureus strains involved in food poisoning.</title>
        <authorList>
            <person name="Crovadore J."/>
            <person name="Chablais R."/>
            <person name="Tonacini J."/>
            <person name="Schnyder B."/>
            <person name="Lefort F."/>
        </authorList>
    </citation>
    <scope>NUCLEOTIDE SEQUENCE [LARGE SCALE GENOMIC DNA]</scope>
    <source>
        <strain evidence="1 2">SA-120</strain>
    </source>
</reference>
<organism evidence="1 2">
    <name type="scientific">Staphylococcus aureus</name>
    <dbReference type="NCBI Taxonomy" id="1280"/>
    <lineage>
        <taxon>Bacteria</taxon>
        <taxon>Bacillati</taxon>
        <taxon>Bacillota</taxon>
        <taxon>Bacilli</taxon>
        <taxon>Bacillales</taxon>
        <taxon>Staphylococcaceae</taxon>
        <taxon>Staphylococcus</taxon>
    </lineage>
</organism>
<gene>
    <name evidence="1" type="ORF">QU38_00450</name>
</gene>
<proteinExistence type="predicted"/>
<dbReference type="Proteomes" id="UP000032274">
    <property type="component" value="Unassembled WGS sequence"/>
</dbReference>
<protein>
    <submittedName>
        <fullName evidence="1">Uncharacterized protein</fullName>
    </submittedName>
</protein>
<feature type="non-terminal residue" evidence="1">
    <location>
        <position position="132"/>
    </location>
</feature>
<name>A0AA40MJR1_STAAU</name>
<sequence>SVVAEQRTRVCDEISDAQSNRDLTEARIARRIGATRLGHRRPLACDETGELVVRRSQRGEIGAVIDLFRNTSHRGGERALVDQPGAAGAGGQDIVVEQRPARGSEIACQKIRRHVPGSGIGRAVGAAGAGHH</sequence>
<comment type="caution">
    <text evidence="1">The sequence shown here is derived from an EMBL/GenBank/DDBJ whole genome shotgun (WGS) entry which is preliminary data.</text>
</comment>
<dbReference type="EMBL" id="JXIG01000105">
    <property type="protein sequence ID" value="KIU01667.1"/>
    <property type="molecule type" value="Genomic_DNA"/>
</dbReference>
<evidence type="ECO:0000313" key="1">
    <source>
        <dbReference type="EMBL" id="KIU01667.1"/>
    </source>
</evidence>
<feature type="non-terminal residue" evidence="1">
    <location>
        <position position="1"/>
    </location>
</feature>
<accession>A0AA40MJR1</accession>
<dbReference type="AlphaFoldDB" id="A0AA40MJR1"/>